<feature type="region of interest" description="Disordered" evidence="1">
    <location>
        <begin position="220"/>
        <end position="239"/>
    </location>
</feature>
<feature type="transmembrane region" description="Helical" evidence="2">
    <location>
        <begin position="243"/>
        <end position="265"/>
    </location>
</feature>
<feature type="compositionally biased region" description="Polar residues" evidence="1">
    <location>
        <begin position="229"/>
        <end position="239"/>
    </location>
</feature>
<evidence type="ECO:0000256" key="1">
    <source>
        <dbReference type="SAM" id="MobiDB-lite"/>
    </source>
</evidence>
<evidence type="ECO:0000256" key="2">
    <source>
        <dbReference type="SAM" id="Phobius"/>
    </source>
</evidence>
<name>A0A0S2LI00_CRYD1</name>
<reference evidence="3 4" key="1">
    <citation type="journal article" date="2005" name="Science">
        <title>The genome of the basidiomycetous yeast and human pathogen Cryptococcus neoformans.</title>
        <authorList>
            <person name="Loftus B.J."/>
            <person name="Fung E."/>
            <person name="Roncaglia P."/>
            <person name="Rowley D."/>
            <person name="Amedeo P."/>
            <person name="Bruno D."/>
            <person name="Vamathevan J."/>
            <person name="Miranda M."/>
            <person name="Anderson I.J."/>
            <person name="Fraser J.A."/>
            <person name="Allen J.E."/>
            <person name="Bosdet I.E."/>
            <person name="Brent M.R."/>
            <person name="Chiu R."/>
            <person name="Doering T.L."/>
            <person name="Donlin M.J."/>
            <person name="D'Souza C.A."/>
            <person name="Fox D.S."/>
            <person name="Grinberg V."/>
            <person name="Fu J."/>
            <person name="Fukushima M."/>
            <person name="Haas B.J."/>
            <person name="Huang J.C."/>
            <person name="Janbon G."/>
            <person name="Jones S.J."/>
            <person name="Koo H.L."/>
            <person name="Krzywinski M.I."/>
            <person name="Kwon-Chung J.K."/>
            <person name="Lengeler K.B."/>
            <person name="Maiti R."/>
            <person name="Marra M.A."/>
            <person name="Marra R.E."/>
            <person name="Mathewson C.A."/>
            <person name="Mitchell T.G."/>
            <person name="Pertea M."/>
            <person name="Riggs F.R."/>
            <person name="Salzberg S.L."/>
            <person name="Schein J.E."/>
            <person name="Shvartsbeyn A."/>
            <person name="Shin H."/>
            <person name="Shumway M."/>
            <person name="Specht C.A."/>
            <person name="Suh B.B."/>
            <person name="Tenney A."/>
            <person name="Utterback T.R."/>
            <person name="Wickes B.L."/>
            <person name="Wortman J.R."/>
            <person name="Wye N.H."/>
            <person name="Kronstad J.W."/>
            <person name="Lodge J.K."/>
            <person name="Heitman J."/>
            <person name="Davis R.W."/>
            <person name="Fraser C.M."/>
            <person name="Hyman R.W."/>
        </authorList>
    </citation>
    <scope>NUCLEOTIDE SEQUENCE [LARGE SCALE GENOMIC DNA]</scope>
    <source>
        <strain evidence="4">JEC21 / ATCC MYA-565</strain>
    </source>
</reference>
<evidence type="ECO:0000313" key="4">
    <source>
        <dbReference type="Proteomes" id="UP000002149"/>
    </source>
</evidence>
<accession>A0A0S2LI00</accession>
<proteinExistence type="predicted"/>
<sequence length="749" mass="81011">MSCEQIPSITIYGTTQITSVSAYVTTLTSLIPGNPVVSVVTSVVPAICADDALDCPSETKEDVVTVTPTSTAIYTSDISTNVVVTSIVPQRTLYYACSSTQETSPQGMTSTNQVQETLNNQPSTSTEGDSRVASYTNVQQSSSSISSATLVGQFTGIATQIKGSATVVGVSASSVSSVADTILSPYHTTTSPHSFQPGPSASRLKSVATSLPIVTTSHTSSASSAVASQQEDTNVTPSSSKHAAIAGGIIGGILGSIVIACLVICMKRKKRDKHEDVKRWSGENEDVDYWERRFRALETEGDIIYGEKDDWDLQSSKKLRLTLDLASKDMDIIPSRRFSRLSTVSSFFSSSFGGGIPTRISNKTGLNFSRPIKRADALSIRSYPKSPRSSTSMKSTKRGRHSVSSRKSGKSSQRLSTSVLPSMREEDENTEKNDESMAPREPEEQLTMEWIRYSQVDDDEREQGKRRELPFQRSSWQLSMGGGTSYHREETVAIGPPPPRRSLASTSHDNFVSSPRSTLCPTQSSFDRYDGPYPPVGSSYERSSDLSRTPCLTPAAAKSSESILHLPGSDTSKYDAGVLSDTKPKRSMSRTRRSAGKFVPQLYLTREAITPRLWIDDELTNQFEGSKGSGETERVTEKALISSFSAETIDERQAPDMSSRSSEDSHLEQTISEGEHDRASSPGTYCTKSSLSVVPLSPAPPSLSLSSVTSSLMEDAPEKKIGLAERSAVTPQLPVLTLRSSVASSWTWG</sequence>
<feature type="region of interest" description="Disordered" evidence="1">
    <location>
        <begin position="488"/>
        <end position="594"/>
    </location>
</feature>
<organism evidence="3 4">
    <name type="scientific">Cryptococcus deneoformans (strain JEC21 / ATCC MYA-565)</name>
    <name type="common">Cryptococcus neoformans var. neoformans serotype D</name>
    <dbReference type="NCBI Taxonomy" id="214684"/>
    <lineage>
        <taxon>Eukaryota</taxon>
        <taxon>Fungi</taxon>
        <taxon>Dikarya</taxon>
        <taxon>Basidiomycota</taxon>
        <taxon>Agaricomycotina</taxon>
        <taxon>Tremellomycetes</taxon>
        <taxon>Tremellales</taxon>
        <taxon>Cryptococcaceae</taxon>
        <taxon>Cryptococcus</taxon>
        <taxon>Cryptococcus neoformans species complex</taxon>
    </lineage>
</organism>
<dbReference type="RefSeq" id="XP_024514176.1">
    <property type="nucleotide sequence ID" value="XM_024656104.1"/>
</dbReference>
<dbReference type="OrthoDB" id="2576153at2759"/>
<keyword evidence="2" id="KW-0812">Transmembrane</keyword>
<protein>
    <submittedName>
        <fullName evidence="3">Uncharacterized protein</fullName>
    </submittedName>
</protein>
<dbReference type="VEuPathDB" id="FungiDB:CNA06425"/>
<dbReference type="KEGG" id="cne:CNA06425"/>
<dbReference type="PaxDb" id="214684-A0A0S2LI00"/>
<dbReference type="Proteomes" id="UP000002149">
    <property type="component" value="Chromosome 1"/>
</dbReference>
<feature type="compositionally biased region" description="Basic and acidic residues" evidence="1">
    <location>
        <begin position="661"/>
        <end position="679"/>
    </location>
</feature>
<keyword evidence="4" id="KW-1185">Reference proteome</keyword>
<keyword evidence="2" id="KW-1133">Transmembrane helix</keyword>
<feature type="compositionally biased region" description="Basic residues" evidence="1">
    <location>
        <begin position="585"/>
        <end position="594"/>
    </location>
</feature>
<gene>
    <name evidence="3" type="ordered locus">CNA06425</name>
</gene>
<feature type="compositionally biased region" description="Basic residues" evidence="1">
    <location>
        <begin position="395"/>
        <end position="409"/>
    </location>
</feature>
<evidence type="ECO:0000313" key="3">
    <source>
        <dbReference type="EMBL" id="ALO60351.1"/>
    </source>
</evidence>
<feature type="region of interest" description="Disordered" evidence="1">
    <location>
        <begin position="101"/>
        <end position="131"/>
    </location>
</feature>
<dbReference type="EMBL" id="AE017341">
    <property type="protein sequence ID" value="ALO60351.1"/>
    <property type="molecule type" value="Genomic_DNA"/>
</dbReference>
<feature type="compositionally biased region" description="Polar residues" evidence="1">
    <location>
        <begin position="503"/>
        <end position="526"/>
    </location>
</feature>
<feature type="region of interest" description="Disordered" evidence="1">
    <location>
        <begin position="378"/>
        <end position="447"/>
    </location>
</feature>
<dbReference type="GeneID" id="36392701"/>
<dbReference type="AlphaFoldDB" id="A0A0S2LI00"/>
<feature type="region of interest" description="Disordered" evidence="1">
    <location>
        <begin position="624"/>
        <end position="692"/>
    </location>
</feature>
<dbReference type="InParanoid" id="A0A0S2LI00"/>
<feature type="compositionally biased region" description="Basic and acidic residues" evidence="1">
    <location>
        <begin position="430"/>
        <end position="443"/>
    </location>
</feature>
<keyword evidence="2" id="KW-0472">Membrane</keyword>